<sequence>MKKIIMLLSTLMFVSLSHAQATLELFGQPLKNATRPQLRDAIKKAGVQPKRENDHYWVDQYNPSGVLEGASDLSVGYVIATKRFAFAEYTFSAFIDTGLVGKVIKMVSNKYGPPSSEQGDMDLGPVNARWNLPQGMRIDVKRGWPDTTTYLDYKDTSTYQQMSAEIDAQKSAVEKQQQQSQNRAF</sequence>
<proteinExistence type="predicted"/>
<evidence type="ECO:0000313" key="1">
    <source>
        <dbReference type="EMBL" id="VAY86748.1"/>
    </source>
</evidence>
<gene>
    <name evidence="1" type="ORF">CARN8_1340005</name>
</gene>
<protein>
    <submittedName>
        <fullName evidence="1">Uncharacterized protein</fullName>
    </submittedName>
</protein>
<dbReference type="EMBL" id="UOYP01000040">
    <property type="protein sequence ID" value="VAY86748.1"/>
    <property type="molecule type" value="Genomic_DNA"/>
</dbReference>
<accession>A0A3P3ZLS7</accession>
<organism evidence="1">
    <name type="scientific">mine drainage metagenome</name>
    <dbReference type="NCBI Taxonomy" id="410659"/>
    <lineage>
        <taxon>unclassified sequences</taxon>
        <taxon>metagenomes</taxon>
        <taxon>ecological metagenomes</taxon>
    </lineage>
</organism>
<dbReference type="AlphaFoldDB" id="A0A3P3ZLS7"/>
<name>A0A3P3ZLS7_9ZZZZ</name>
<reference evidence="1" key="1">
    <citation type="submission" date="2018-10" db="EMBL/GenBank/DDBJ databases">
        <authorList>
            <person name="Plewniak F."/>
        </authorList>
    </citation>
    <scope>NUCLEOTIDE SEQUENCE</scope>
</reference>